<comment type="caution">
    <text evidence="1">The sequence shown here is derived from an EMBL/GenBank/DDBJ whole genome shotgun (WGS) entry which is preliminary data.</text>
</comment>
<dbReference type="EMBL" id="DVMS01000113">
    <property type="protein sequence ID" value="HIU38801.1"/>
    <property type="molecule type" value="Genomic_DNA"/>
</dbReference>
<reference evidence="1" key="2">
    <citation type="journal article" date="2021" name="PeerJ">
        <title>Extensive microbial diversity within the chicken gut microbiome revealed by metagenomics and culture.</title>
        <authorList>
            <person name="Gilroy R."/>
            <person name="Ravi A."/>
            <person name="Getino M."/>
            <person name="Pursley I."/>
            <person name="Horton D.L."/>
            <person name="Alikhan N.F."/>
            <person name="Baker D."/>
            <person name="Gharbi K."/>
            <person name="Hall N."/>
            <person name="Watson M."/>
            <person name="Adriaenssens E.M."/>
            <person name="Foster-Nyarko E."/>
            <person name="Jarju S."/>
            <person name="Secka A."/>
            <person name="Antonio M."/>
            <person name="Oren A."/>
            <person name="Chaudhuri R.R."/>
            <person name="La Ragione R."/>
            <person name="Hildebrand F."/>
            <person name="Pallen M.J."/>
        </authorList>
    </citation>
    <scope>NUCLEOTIDE SEQUENCE</scope>
    <source>
        <strain evidence="1">17073</strain>
    </source>
</reference>
<dbReference type="Gene3D" id="3.40.50.2000">
    <property type="entry name" value="Glycogen Phosphorylase B"/>
    <property type="match status" value="1"/>
</dbReference>
<organism evidence="1 2">
    <name type="scientific">Candidatus Limisoma intestinavium</name>
    <dbReference type="NCBI Taxonomy" id="2840856"/>
    <lineage>
        <taxon>Bacteria</taxon>
        <taxon>Pseudomonadati</taxon>
        <taxon>Bacteroidota</taxon>
        <taxon>Bacteroidia</taxon>
        <taxon>Bacteroidales</taxon>
        <taxon>Candidatus Limisoma</taxon>
    </lineage>
</organism>
<dbReference type="SUPFAM" id="SSF53756">
    <property type="entry name" value="UDP-Glycosyltransferase/glycogen phosphorylase"/>
    <property type="match status" value="1"/>
</dbReference>
<reference evidence="1" key="1">
    <citation type="submission" date="2020-10" db="EMBL/GenBank/DDBJ databases">
        <authorList>
            <person name="Gilroy R."/>
        </authorList>
    </citation>
    <scope>NUCLEOTIDE SEQUENCE</scope>
    <source>
        <strain evidence="1">17073</strain>
    </source>
</reference>
<accession>A0A9D1LHD0</accession>
<dbReference type="AlphaFoldDB" id="A0A9D1LHD0"/>
<gene>
    <name evidence="1" type="ORF">IAD18_03940</name>
</gene>
<name>A0A9D1LHD0_9BACT</name>
<sequence length="269" mass="31047">IAYLSGCRNYIYEEADVSAARANNNFIRKFLLSLDKRTIHKSKLTIFTSKGFPEYIFGNDKHPENIIFMPNKLSSYFNQKIKDSIIRNTINQNHIRFGFIGLIRYPNTIIRFAKVIGKHFPMHEFHFFGDAERKNYIDTEITSFPNVHFHGAFKNPEDLQSIYQSIDINVVCYDTNSGNVRIAEPNKLYESIFFETPIIVSSNTFLAKRVKQYNAGDDIDASNDSSIIDYVKKLDAVRLNKIASNLTLVDFRTLIDSPIELINKINQII</sequence>
<evidence type="ECO:0000313" key="1">
    <source>
        <dbReference type="EMBL" id="HIU38801.1"/>
    </source>
</evidence>
<evidence type="ECO:0000313" key="2">
    <source>
        <dbReference type="Proteomes" id="UP000824076"/>
    </source>
</evidence>
<protein>
    <submittedName>
        <fullName evidence="1">Glycosyltransferase</fullName>
    </submittedName>
</protein>
<dbReference type="Proteomes" id="UP000824076">
    <property type="component" value="Unassembled WGS sequence"/>
</dbReference>
<feature type="non-terminal residue" evidence="1">
    <location>
        <position position="1"/>
    </location>
</feature>
<proteinExistence type="predicted"/>